<name>A0AAD8BB90_BIOPF</name>
<dbReference type="PANTHER" id="PTHR42673">
    <property type="entry name" value="MALEYLACETOACETATE ISOMERASE"/>
    <property type="match status" value="1"/>
</dbReference>
<dbReference type="Gene3D" id="3.40.30.10">
    <property type="entry name" value="Glutaredoxin"/>
    <property type="match status" value="1"/>
</dbReference>
<sequence>MMTNKVILYSFFRSSASWRVRIALAFKEIKYEYRAVNLFQDGGQQNSEEYKRVNPTGQVPALIIDGYTLTQSVSMIEYLKERNPDPPLLPKDKYGRAQVCALSEIINSGIQPYQNLSVLGKVGKGKDEWAKSFIEKRYHDLETFLKQTSGKYSYGNTVTMTDLFLVPQMFAAKKCKVNMEQFPTISQVYDSLIVLPAFEAADAFNQPHTPPNFQ</sequence>
<comment type="pathway">
    <text evidence="4">Amino-acid degradation; L-phenylalanine degradation; acetoacetate and fumarate from L-phenylalanine: step 5/6.</text>
</comment>
<organism evidence="14 15">
    <name type="scientific">Biomphalaria pfeifferi</name>
    <name type="common">Bloodfluke planorb</name>
    <name type="synonym">Freshwater snail</name>
    <dbReference type="NCBI Taxonomy" id="112525"/>
    <lineage>
        <taxon>Eukaryota</taxon>
        <taxon>Metazoa</taxon>
        <taxon>Spiralia</taxon>
        <taxon>Lophotrochozoa</taxon>
        <taxon>Mollusca</taxon>
        <taxon>Gastropoda</taxon>
        <taxon>Heterobranchia</taxon>
        <taxon>Euthyneura</taxon>
        <taxon>Panpulmonata</taxon>
        <taxon>Hygrophila</taxon>
        <taxon>Lymnaeoidea</taxon>
        <taxon>Planorbidae</taxon>
        <taxon>Biomphalaria</taxon>
    </lineage>
</organism>
<dbReference type="InterPro" id="IPR010987">
    <property type="entry name" value="Glutathione-S-Trfase_C-like"/>
</dbReference>
<comment type="catalytic activity">
    <reaction evidence="1">
        <text>4-maleylacetoacetate = 4-fumarylacetoacetate</text>
        <dbReference type="Rhea" id="RHEA:14817"/>
        <dbReference type="ChEBI" id="CHEBI:17105"/>
        <dbReference type="ChEBI" id="CHEBI:18034"/>
        <dbReference type="EC" id="5.2.1.2"/>
    </reaction>
</comment>
<dbReference type="GO" id="GO:0006559">
    <property type="term" value="P:L-phenylalanine catabolic process"/>
    <property type="evidence" value="ECO:0007669"/>
    <property type="project" value="UniProtKB-KW"/>
</dbReference>
<dbReference type="PROSITE" id="PS50404">
    <property type="entry name" value="GST_NTER"/>
    <property type="match status" value="1"/>
</dbReference>
<gene>
    <name evidence="14" type="ORF">Bpfe_019329</name>
</gene>
<evidence type="ECO:0000256" key="4">
    <source>
        <dbReference type="ARBA" id="ARBA00004671"/>
    </source>
</evidence>
<dbReference type="GO" id="GO:0005739">
    <property type="term" value="C:mitochondrion"/>
    <property type="evidence" value="ECO:0007669"/>
    <property type="project" value="TreeGrafter"/>
</dbReference>
<dbReference type="SFLD" id="SFLDS00019">
    <property type="entry name" value="Glutathione_Transferase_(cytos"/>
    <property type="match status" value="1"/>
</dbReference>
<protein>
    <submittedName>
        <fullName evidence="14">Maleylacetoacetate isomerase</fullName>
    </submittedName>
</protein>
<feature type="domain" description="GST N-terminal" evidence="12">
    <location>
        <begin position="4"/>
        <end position="87"/>
    </location>
</feature>
<keyword evidence="6" id="KW-0963">Cytoplasm</keyword>
<evidence type="ECO:0000313" key="15">
    <source>
        <dbReference type="Proteomes" id="UP001233172"/>
    </source>
</evidence>
<dbReference type="Proteomes" id="UP001233172">
    <property type="component" value="Unassembled WGS sequence"/>
</dbReference>
<evidence type="ECO:0000256" key="2">
    <source>
        <dbReference type="ARBA" id="ARBA00001955"/>
    </source>
</evidence>
<dbReference type="InterPro" id="IPR040079">
    <property type="entry name" value="Glutathione_S-Trfase"/>
</dbReference>
<dbReference type="FunFam" id="1.20.1050.10:FF:000010">
    <property type="entry name" value="Maleylacetoacetate isomerase isoform 1"/>
    <property type="match status" value="1"/>
</dbReference>
<evidence type="ECO:0000256" key="1">
    <source>
        <dbReference type="ARBA" id="ARBA00001622"/>
    </source>
</evidence>
<dbReference type="Gene3D" id="1.20.1050.10">
    <property type="match status" value="1"/>
</dbReference>
<keyword evidence="15" id="KW-1185">Reference proteome</keyword>
<comment type="catalytic activity">
    <reaction evidence="11">
        <text>RX + glutathione = an S-substituted glutathione + a halide anion + H(+)</text>
        <dbReference type="Rhea" id="RHEA:16437"/>
        <dbReference type="ChEBI" id="CHEBI:15378"/>
        <dbReference type="ChEBI" id="CHEBI:16042"/>
        <dbReference type="ChEBI" id="CHEBI:17792"/>
        <dbReference type="ChEBI" id="CHEBI:57925"/>
        <dbReference type="ChEBI" id="CHEBI:90779"/>
        <dbReference type="EC" id="2.5.1.18"/>
    </reaction>
</comment>
<keyword evidence="7" id="KW-0808">Transferase</keyword>
<keyword evidence="9" id="KW-0585">Phenylalanine catabolism</keyword>
<reference evidence="14" key="2">
    <citation type="submission" date="2023-04" db="EMBL/GenBank/DDBJ databases">
        <authorList>
            <person name="Bu L."/>
            <person name="Lu L."/>
            <person name="Laidemitt M.R."/>
            <person name="Zhang S.M."/>
            <person name="Mutuku M."/>
            <person name="Mkoji G."/>
            <person name="Steinauer M."/>
            <person name="Loker E.S."/>
        </authorList>
    </citation>
    <scope>NUCLEOTIDE SEQUENCE</scope>
    <source>
        <strain evidence="14">KasaAsao</strain>
        <tissue evidence="14">Whole Snail</tissue>
    </source>
</reference>
<dbReference type="InterPro" id="IPR036282">
    <property type="entry name" value="Glutathione-S-Trfase_C_sf"/>
</dbReference>
<dbReference type="GO" id="GO:0006749">
    <property type="term" value="P:glutathione metabolic process"/>
    <property type="evidence" value="ECO:0007669"/>
    <property type="project" value="TreeGrafter"/>
</dbReference>
<dbReference type="CDD" id="cd03042">
    <property type="entry name" value="GST_N_Zeta"/>
    <property type="match status" value="1"/>
</dbReference>
<dbReference type="EMBL" id="JASAOG010000106">
    <property type="protein sequence ID" value="KAK0051211.1"/>
    <property type="molecule type" value="Genomic_DNA"/>
</dbReference>
<comment type="caution">
    <text evidence="14">The sequence shown here is derived from an EMBL/GenBank/DDBJ whole genome shotgun (WGS) entry which is preliminary data.</text>
</comment>
<comment type="similarity">
    <text evidence="5">Belongs to the GST superfamily. Zeta family.</text>
</comment>
<evidence type="ECO:0000256" key="7">
    <source>
        <dbReference type="ARBA" id="ARBA00022679"/>
    </source>
</evidence>
<evidence type="ECO:0000256" key="6">
    <source>
        <dbReference type="ARBA" id="ARBA00022490"/>
    </source>
</evidence>
<dbReference type="AlphaFoldDB" id="A0AAD8BB90"/>
<dbReference type="NCBIfam" id="TIGR01262">
    <property type="entry name" value="maiA"/>
    <property type="match status" value="1"/>
</dbReference>
<evidence type="ECO:0000259" key="12">
    <source>
        <dbReference type="PROSITE" id="PS50404"/>
    </source>
</evidence>
<evidence type="ECO:0000256" key="10">
    <source>
        <dbReference type="ARBA" id="ARBA00023235"/>
    </source>
</evidence>
<dbReference type="FunFam" id="3.40.30.10:FF:000041">
    <property type="entry name" value="Maleylacetoacetate isomerase isoform 1"/>
    <property type="match status" value="1"/>
</dbReference>
<dbReference type="Pfam" id="PF02798">
    <property type="entry name" value="GST_N"/>
    <property type="match status" value="1"/>
</dbReference>
<evidence type="ECO:0000259" key="13">
    <source>
        <dbReference type="PROSITE" id="PS50405"/>
    </source>
</evidence>
<accession>A0AAD8BB90</accession>
<dbReference type="GO" id="GO:0006572">
    <property type="term" value="P:L-tyrosine catabolic process"/>
    <property type="evidence" value="ECO:0007669"/>
    <property type="project" value="UniProtKB-KW"/>
</dbReference>
<dbReference type="InterPro" id="IPR004046">
    <property type="entry name" value="GST_C"/>
</dbReference>
<dbReference type="Pfam" id="PF14497">
    <property type="entry name" value="GST_C_3"/>
    <property type="match status" value="1"/>
</dbReference>
<dbReference type="InterPro" id="IPR004045">
    <property type="entry name" value="Glutathione_S-Trfase_N"/>
</dbReference>
<comment type="subcellular location">
    <subcellularLocation>
        <location evidence="3">Cytoplasm</location>
    </subcellularLocation>
</comment>
<evidence type="ECO:0000256" key="11">
    <source>
        <dbReference type="ARBA" id="ARBA00047960"/>
    </source>
</evidence>
<evidence type="ECO:0000256" key="5">
    <source>
        <dbReference type="ARBA" id="ARBA00010007"/>
    </source>
</evidence>
<dbReference type="PROSITE" id="PS51354">
    <property type="entry name" value="GLUTAREDOXIN_2"/>
    <property type="match status" value="1"/>
</dbReference>
<dbReference type="PANTHER" id="PTHR42673:SF4">
    <property type="entry name" value="MALEYLACETOACETATE ISOMERASE"/>
    <property type="match status" value="1"/>
</dbReference>
<proteinExistence type="inferred from homology"/>
<evidence type="ECO:0000256" key="9">
    <source>
        <dbReference type="ARBA" id="ARBA00023232"/>
    </source>
</evidence>
<dbReference type="PROSITE" id="PS50405">
    <property type="entry name" value="GST_CTER"/>
    <property type="match status" value="1"/>
</dbReference>
<keyword evidence="10 14" id="KW-0413">Isomerase</keyword>
<comment type="cofactor">
    <cofactor evidence="2">
        <name>glutathione</name>
        <dbReference type="ChEBI" id="CHEBI:57925"/>
    </cofactor>
</comment>
<dbReference type="InterPro" id="IPR034333">
    <property type="entry name" value="GST_Zeta_N"/>
</dbReference>
<dbReference type="SUPFAM" id="SSF52833">
    <property type="entry name" value="Thioredoxin-like"/>
    <property type="match status" value="1"/>
</dbReference>
<dbReference type="InterPro" id="IPR005955">
    <property type="entry name" value="GST_Zeta"/>
</dbReference>
<dbReference type="SUPFAM" id="SSF47616">
    <property type="entry name" value="GST C-terminal domain-like"/>
    <property type="match status" value="1"/>
</dbReference>
<dbReference type="SFLD" id="SFLDG00358">
    <property type="entry name" value="Main_(cytGST)"/>
    <property type="match status" value="1"/>
</dbReference>
<dbReference type="GO" id="GO:0016034">
    <property type="term" value="F:maleylacetoacetate isomerase activity"/>
    <property type="evidence" value="ECO:0007669"/>
    <property type="project" value="UniProtKB-EC"/>
</dbReference>
<evidence type="ECO:0000313" key="14">
    <source>
        <dbReference type="EMBL" id="KAK0051211.1"/>
    </source>
</evidence>
<dbReference type="GO" id="GO:0004364">
    <property type="term" value="F:glutathione transferase activity"/>
    <property type="evidence" value="ECO:0007669"/>
    <property type="project" value="UniProtKB-EC"/>
</dbReference>
<keyword evidence="8" id="KW-0828">Tyrosine catabolism</keyword>
<reference evidence="14" key="1">
    <citation type="journal article" date="2023" name="PLoS Negl. Trop. Dis.">
        <title>A genome sequence for Biomphalaria pfeifferi, the major vector snail for the human-infecting parasite Schistosoma mansoni.</title>
        <authorList>
            <person name="Bu L."/>
            <person name="Lu L."/>
            <person name="Laidemitt M.R."/>
            <person name="Zhang S.M."/>
            <person name="Mutuku M."/>
            <person name="Mkoji G."/>
            <person name="Steinauer M."/>
            <person name="Loker E.S."/>
        </authorList>
    </citation>
    <scope>NUCLEOTIDE SEQUENCE</scope>
    <source>
        <strain evidence="14">KasaAsao</strain>
    </source>
</reference>
<dbReference type="InterPro" id="IPR036249">
    <property type="entry name" value="Thioredoxin-like_sf"/>
</dbReference>
<evidence type="ECO:0000256" key="8">
    <source>
        <dbReference type="ARBA" id="ARBA00022878"/>
    </source>
</evidence>
<evidence type="ECO:0000256" key="3">
    <source>
        <dbReference type="ARBA" id="ARBA00004496"/>
    </source>
</evidence>
<feature type="domain" description="GST C-terminal" evidence="13">
    <location>
        <begin position="92"/>
        <end position="211"/>
    </location>
</feature>